<evidence type="ECO:0000313" key="6">
    <source>
        <dbReference type="Proteomes" id="UP000318010"/>
    </source>
</evidence>
<evidence type="ECO:0000256" key="2">
    <source>
        <dbReference type="ARBA" id="ARBA00023125"/>
    </source>
</evidence>
<comment type="caution">
    <text evidence="5">The sequence shown here is derived from an EMBL/GenBank/DDBJ whole genome shotgun (WGS) entry which is preliminary data.</text>
</comment>
<dbReference type="CDD" id="cd07377">
    <property type="entry name" value="WHTH_GntR"/>
    <property type="match status" value="1"/>
</dbReference>
<sequence length="217" mass="24764">MNEKIKISEQVRRRLHDDISKGKFKPGEKLPTEPELMMQYAVGRSSIREAVKALAAAGVVNVKQGAGTTVNDHPPSQSLDDKMRHAKFDEVNSVRNLLEKEIVMLAATHRTDEQLEDIKHWLDKRREAIEQDDRTLCMDADIGFHQSIAAASGNQVLANLYESFTDTIRRFFSEREKQGISHFALSHHLHEQLYNAIKGKKAKQAQDVLQYILNNNY</sequence>
<dbReference type="InterPro" id="IPR036388">
    <property type="entry name" value="WH-like_DNA-bd_sf"/>
</dbReference>
<dbReference type="OrthoDB" id="9799482at2"/>
<dbReference type="Gene3D" id="1.20.120.530">
    <property type="entry name" value="GntR ligand-binding domain-like"/>
    <property type="match status" value="1"/>
</dbReference>
<dbReference type="InterPro" id="IPR000524">
    <property type="entry name" value="Tscrpt_reg_HTH_GntR"/>
</dbReference>
<dbReference type="Gene3D" id="1.10.10.10">
    <property type="entry name" value="Winged helix-like DNA-binding domain superfamily/Winged helix DNA-binding domain"/>
    <property type="match status" value="1"/>
</dbReference>
<keyword evidence="3" id="KW-0804">Transcription</keyword>
<dbReference type="GO" id="GO:0003700">
    <property type="term" value="F:DNA-binding transcription factor activity"/>
    <property type="evidence" value="ECO:0007669"/>
    <property type="project" value="InterPro"/>
</dbReference>
<evidence type="ECO:0000313" key="5">
    <source>
        <dbReference type="EMBL" id="TWR25675.1"/>
    </source>
</evidence>
<organism evidence="5 6">
    <name type="scientific">Mucilaginibacter achroorhodeus</name>
    <dbReference type="NCBI Taxonomy" id="2599294"/>
    <lineage>
        <taxon>Bacteria</taxon>
        <taxon>Pseudomonadati</taxon>
        <taxon>Bacteroidota</taxon>
        <taxon>Sphingobacteriia</taxon>
        <taxon>Sphingobacteriales</taxon>
        <taxon>Sphingobacteriaceae</taxon>
        <taxon>Mucilaginibacter</taxon>
    </lineage>
</organism>
<evidence type="ECO:0000256" key="3">
    <source>
        <dbReference type="ARBA" id="ARBA00023163"/>
    </source>
</evidence>
<dbReference type="GO" id="GO:0003677">
    <property type="term" value="F:DNA binding"/>
    <property type="evidence" value="ECO:0007669"/>
    <property type="project" value="UniProtKB-KW"/>
</dbReference>
<dbReference type="Pfam" id="PF07729">
    <property type="entry name" value="FCD"/>
    <property type="match status" value="1"/>
</dbReference>
<keyword evidence="1" id="KW-0805">Transcription regulation</keyword>
<name>A0A563U2W6_9SPHI</name>
<dbReference type="Proteomes" id="UP000318010">
    <property type="component" value="Unassembled WGS sequence"/>
</dbReference>
<dbReference type="PANTHER" id="PTHR43537:SF47">
    <property type="entry name" value="REGULATORY PROTEIN GNTR HTH"/>
    <property type="match status" value="1"/>
</dbReference>
<dbReference type="SUPFAM" id="SSF48008">
    <property type="entry name" value="GntR ligand-binding domain-like"/>
    <property type="match status" value="1"/>
</dbReference>
<dbReference type="PANTHER" id="PTHR43537">
    <property type="entry name" value="TRANSCRIPTIONAL REGULATOR, GNTR FAMILY"/>
    <property type="match status" value="1"/>
</dbReference>
<dbReference type="EMBL" id="VOEI01000004">
    <property type="protein sequence ID" value="TWR25675.1"/>
    <property type="molecule type" value="Genomic_DNA"/>
</dbReference>
<keyword evidence="2" id="KW-0238">DNA-binding</keyword>
<dbReference type="InterPro" id="IPR036390">
    <property type="entry name" value="WH_DNA-bd_sf"/>
</dbReference>
<dbReference type="InterPro" id="IPR011711">
    <property type="entry name" value="GntR_C"/>
</dbReference>
<dbReference type="PROSITE" id="PS50949">
    <property type="entry name" value="HTH_GNTR"/>
    <property type="match status" value="1"/>
</dbReference>
<feature type="domain" description="HTH gntR-type" evidence="4">
    <location>
        <begin position="5"/>
        <end position="73"/>
    </location>
</feature>
<dbReference type="PRINTS" id="PR00035">
    <property type="entry name" value="HTHGNTR"/>
</dbReference>
<dbReference type="Pfam" id="PF00392">
    <property type="entry name" value="GntR"/>
    <property type="match status" value="1"/>
</dbReference>
<reference evidence="5 6" key="1">
    <citation type="submission" date="2019-07" db="EMBL/GenBank/DDBJ databases">
        <authorList>
            <person name="Kim J."/>
        </authorList>
    </citation>
    <scope>NUCLEOTIDE SEQUENCE [LARGE SCALE GENOMIC DNA]</scope>
    <source>
        <strain evidence="5 6">MJ1a</strain>
    </source>
</reference>
<keyword evidence="6" id="KW-1185">Reference proteome</keyword>
<dbReference type="SMART" id="SM00345">
    <property type="entry name" value="HTH_GNTR"/>
    <property type="match status" value="1"/>
</dbReference>
<gene>
    <name evidence="5" type="ORF">FPZ42_12095</name>
</gene>
<accession>A0A563U2W6</accession>
<dbReference type="AlphaFoldDB" id="A0A563U2W6"/>
<evidence type="ECO:0000259" key="4">
    <source>
        <dbReference type="PROSITE" id="PS50949"/>
    </source>
</evidence>
<dbReference type="SMART" id="SM00895">
    <property type="entry name" value="FCD"/>
    <property type="match status" value="1"/>
</dbReference>
<dbReference type="SUPFAM" id="SSF46785">
    <property type="entry name" value="Winged helix' DNA-binding domain"/>
    <property type="match status" value="1"/>
</dbReference>
<protein>
    <submittedName>
        <fullName evidence="5">FadR family transcriptional regulator</fullName>
    </submittedName>
</protein>
<proteinExistence type="predicted"/>
<evidence type="ECO:0000256" key="1">
    <source>
        <dbReference type="ARBA" id="ARBA00023015"/>
    </source>
</evidence>
<dbReference type="InterPro" id="IPR008920">
    <property type="entry name" value="TF_FadR/GntR_C"/>
</dbReference>